<reference evidence="1 2" key="1">
    <citation type="journal article" date="2023" name="Int. J. Syst. Evol. Microbiol.">
        <title>Terrisporobacter hibernicus sp. nov., isolated from bovine faeces in Northern Ireland.</title>
        <authorList>
            <person name="Mitchell M."/>
            <person name="Nguyen S.V."/>
            <person name="Connor M."/>
            <person name="Fairley D.J."/>
            <person name="Donoghue O."/>
            <person name="Marshall H."/>
            <person name="Koolman L."/>
            <person name="McMullan G."/>
            <person name="Schaffer K.E."/>
            <person name="McGrath J.W."/>
            <person name="Fanning S."/>
        </authorList>
    </citation>
    <scope>NUCLEOTIDE SEQUENCE [LARGE SCALE GENOMIC DNA]</scope>
    <source>
        <strain evidence="1 2">MCA3</strain>
    </source>
</reference>
<dbReference type="KEGG" id="tem:JW646_18830"/>
<proteinExistence type="predicted"/>
<evidence type="ECO:0000313" key="2">
    <source>
        <dbReference type="Proteomes" id="UP001198983"/>
    </source>
</evidence>
<name>A0AAX2ZE78_9FIRM</name>
<dbReference type="RefSeq" id="WP_228416003.1">
    <property type="nucleotide sequence ID" value="NZ_CP081135.1"/>
</dbReference>
<dbReference type="AlphaFoldDB" id="A0AAX2ZE78"/>
<keyword evidence="2" id="KW-1185">Reference proteome</keyword>
<dbReference type="EMBL" id="CP081135">
    <property type="protein sequence ID" value="UEL47648.1"/>
    <property type="molecule type" value="Genomic_DNA"/>
</dbReference>
<protein>
    <submittedName>
        <fullName evidence="1">Uncharacterized protein</fullName>
    </submittedName>
</protein>
<sequence length="58" mass="6809">MEMIAIDKNKIFKNLDYIESMNQHGASPNLDVYWEEIVEILSENIEATRKFLNDDCSE</sequence>
<organism evidence="1 2">
    <name type="scientific">Terrisporobacter hibernicus</name>
    <dbReference type="NCBI Taxonomy" id="2813371"/>
    <lineage>
        <taxon>Bacteria</taxon>
        <taxon>Bacillati</taxon>
        <taxon>Bacillota</taxon>
        <taxon>Clostridia</taxon>
        <taxon>Peptostreptococcales</taxon>
        <taxon>Peptostreptococcaceae</taxon>
        <taxon>Terrisporobacter</taxon>
    </lineage>
</organism>
<evidence type="ECO:0000313" key="1">
    <source>
        <dbReference type="EMBL" id="UEL47648.1"/>
    </source>
</evidence>
<gene>
    <name evidence="1" type="ORF">JW646_18830</name>
</gene>
<dbReference type="Proteomes" id="UP001198983">
    <property type="component" value="Chromosome"/>
</dbReference>
<accession>A0AAX2ZE78</accession>